<proteinExistence type="predicted"/>
<dbReference type="AlphaFoldDB" id="A0A915BKX1"/>
<feature type="compositionally biased region" description="Polar residues" evidence="1">
    <location>
        <begin position="24"/>
        <end position="42"/>
    </location>
</feature>
<evidence type="ECO:0000313" key="2">
    <source>
        <dbReference type="Proteomes" id="UP000887569"/>
    </source>
</evidence>
<feature type="compositionally biased region" description="Polar residues" evidence="1">
    <location>
        <begin position="1"/>
        <end position="17"/>
    </location>
</feature>
<organism evidence="2 3">
    <name type="scientific">Parascaris univalens</name>
    <name type="common">Nematode worm</name>
    <dbReference type="NCBI Taxonomy" id="6257"/>
    <lineage>
        <taxon>Eukaryota</taxon>
        <taxon>Metazoa</taxon>
        <taxon>Ecdysozoa</taxon>
        <taxon>Nematoda</taxon>
        <taxon>Chromadorea</taxon>
        <taxon>Rhabditida</taxon>
        <taxon>Spirurina</taxon>
        <taxon>Ascaridomorpha</taxon>
        <taxon>Ascaridoidea</taxon>
        <taxon>Ascarididae</taxon>
        <taxon>Parascaris</taxon>
    </lineage>
</organism>
<evidence type="ECO:0000313" key="3">
    <source>
        <dbReference type="WBParaSite" id="PgR043_g069_t02"/>
    </source>
</evidence>
<feature type="compositionally biased region" description="Low complexity" evidence="1">
    <location>
        <begin position="127"/>
        <end position="136"/>
    </location>
</feature>
<evidence type="ECO:0000256" key="1">
    <source>
        <dbReference type="SAM" id="MobiDB-lite"/>
    </source>
</evidence>
<accession>A0A915BKX1</accession>
<name>A0A915BKX1_PARUN</name>
<keyword evidence="2" id="KW-1185">Reference proteome</keyword>
<dbReference type="WBParaSite" id="PgR043_g069_t02">
    <property type="protein sequence ID" value="PgR043_g069_t02"/>
    <property type="gene ID" value="PgR043_g069"/>
</dbReference>
<feature type="region of interest" description="Disordered" evidence="1">
    <location>
        <begin position="1"/>
        <end position="98"/>
    </location>
</feature>
<reference evidence="3" key="1">
    <citation type="submission" date="2022-11" db="UniProtKB">
        <authorList>
            <consortium name="WormBaseParasite"/>
        </authorList>
    </citation>
    <scope>IDENTIFICATION</scope>
</reference>
<protein>
    <submittedName>
        <fullName evidence="3">WH2 domain-containing protein</fullName>
    </submittedName>
</protein>
<feature type="region of interest" description="Disordered" evidence="1">
    <location>
        <begin position="118"/>
        <end position="163"/>
    </location>
</feature>
<feature type="compositionally biased region" description="Pro residues" evidence="1">
    <location>
        <begin position="43"/>
        <end position="52"/>
    </location>
</feature>
<sequence length="163" mass="17149">DEKAGTSTNTGISAQQKHSPKSAPVSSVDESGNSATVCSSSMAPPPPPPGPAPIIAHLRSPRSECSLSSWGQSAGSEHDSYSSPITPGVESADEKKERFRKSLSHLATIDPAVLLAEMKETQKSKSSESSTDLRSSLMREICEAGGAKSFKKKSKSTSQQYPT</sequence>
<dbReference type="Proteomes" id="UP000887569">
    <property type="component" value="Unplaced"/>
</dbReference>
<feature type="compositionally biased region" description="Polar residues" evidence="1">
    <location>
        <begin position="63"/>
        <end position="85"/>
    </location>
</feature>